<dbReference type="RefSeq" id="WP_307633684.1">
    <property type="nucleotide sequence ID" value="NZ_JAPHEH010000001.1"/>
</dbReference>
<gene>
    <name evidence="1" type="ORF">OLX77_11200</name>
</gene>
<accession>A0A9X4MKY4</accession>
<dbReference type="InterPro" id="IPR008719">
    <property type="entry name" value="N2O_reductase_NosL"/>
</dbReference>
<dbReference type="Pfam" id="PF05573">
    <property type="entry name" value="NosL"/>
    <property type="match status" value="1"/>
</dbReference>
<dbReference type="EMBL" id="JAPHEH010000001">
    <property type="protein sequence ID" value="MDG4476719.1"/>
    <property type="molecule type" value="Genomic_DNA"/>
</dbReference>
<dbReference type="Gene3D" id="3.30.70.2050">
    <property type="match status" value="1"/>
</dbReference>
<dbReference type="AlphaFoldDB" id="A0A9X4MKY4"/>
<dbReference type="PANTHER" id="PTHR41247">
    <property type="entry name" value="HTH-TYPE TRANSCRIPTIONAL REPRESSOR YCNK"/>
    <property type="match status" value="1"/>
</dbReference>
<protein>
    <submittedName>
        <fullName evidence="1">Nitrous oxide reductase accessory protein NosL</fullName>
    </submittedName>
</protein>
<evidence type="ECO:0000313" key="2">
    <source>
        <dbReference type="Proteomes" id="UP001154240"/>
    </source>
</evidence>
<name>A0A9X4MKY4_9BACT</name>
<keyword evidence="2" id="KW-1185">Reference proteome</keyword>
<comment type="caution">
    <text evidence="1">The sequence shown here is derived from an EMBL/GenBank/DDBJ whole genome shotgun (WGS) entry which is preliminary data.</text>
</comment>
<sequence length="171" mass="19400">MSTRNLTIGFVRKGALAAFFVSFFLLANPLLAQPVQEISPQERCSVCGMFVAKYPDWLTQVRLSNGIVKYFDGVKDMLAFSFNPDSFGTPGQKLQKIWVKDYYTLTWLDGRAAWYVIGSDVYGPMGHEFIPFSSAAAAENFRKDHKGTKVLRFEEISEPLVQSMRHGQKMR</sequence>
<dbReference type="PANTHER" id="PTHR41247:SF1">
    <property type="entry name" value="HTH-TYPE TRANSCRIPTIONAL REPRESSOR YCNK"/>
    <property type="match status" value="1"/>
</dbReference>
<reference evidence="1" key="1">
    <citation type="journal article" date="2022" name="bioRxiv">
        <title>Thiovibrio frasassiensisgen. nov., sp. nov., an autotrophic, elemental sulfur disproportionating bacterium isolated from sulfidic karst sediment, and proposal of Thiovibrionaceae fam. nov.</title>
        <authorList>
            <person name="Aronson H."/>
            <person name="Thomas C."/>
            <person name="Bhattacharyya M."/>
            <person name="Eckstein S."/>
            <person name="Jensen S."/>
            <person name="Barco R."/>
            <person name="Macalady J."/>
            <person name="Amend J."/>
        </authorList>
    </citation>
    <scope>NUCLEOTIDE SEQUENCE</scope>
    <source>
        <strain evidence="1">RS19-109</strain>
    </source>
</reference>
<dbReference type="SUPFAM" id="SSF160387">
    <property type="entry name" value="NosL/MerB-like"/>
    <property type="match status" value="1"/>
</dbReference>
<organism evidence="1 2">
    <name type="scientific">Thiovibrio frasassiensis</name>
    <dbReference type="NCBI Taxonomy" id="2984131"/>
    <lineage>
        <taxon>Bacteria</taxon>
        <taxon>Pseudomonadati</taxon>
        <taxon>Thermodesulfobacteriota</taxon>
        <taxon>Desulfobulbia</taxon>
        <taxon>Desulfobulbales</taxon>
        <taxon>Thiovibrionaceae</taxon>
        <taxon>Thiovibrio</taxon>
    </lineage>
</organism>
<proteinExistence type="predicted"/>
<evidence type="ECO:0000313" key="1">
    <source>
        <dbReference type="EMBL" id="MDG4476719.1"/>
    </source>
</evidence>
<dbReference type="Proteomes" id="UP001154240">
    <property type="component" value="Unassembled WGS sequence"/>
</dbReference>
<reference evidence="1" key="2">
    <citation type="submission" date="2022-10" db="EMBL/GenBank/DDBJ databases">
        <authorList>
            <person name="Aronson H.S."/>
        </authorList>
    </citation>
    <scope>NUCLEOTIDE SEQUENCE</scope>
    <source>
        <strain evidence="1">RS19-109</strain>
    </source>
</reference>